<evidence type="ECO:0000313" key="4">
    <source>
        <dbReference type="EMBL" id="SHG14373.1"/>
    </source>
</evidence>
<dbReference type="Pfam" id="PF00415">
    <property type="entry name" value="RCC1"/>
    <property type="match status" value="6"/>
</dbReference>
<dbReference type="Pfam" id="PF18962">
    <property type="entry name" value="Por_Secre_tail"/>
    <property type="match status" value="1"/>
</dbReference>
<dbReference type="Proteomes" id="UP000184108">
    <property type="component" value="Unassembled WGS sequence"/>
</dbReference>
<evidence type="ECO:0000259" key="3">
    <source>
        <dbReference type="Pfam" id="PF18962"/>
    </source>
</evidence>
<dbReference type="PANTHER" id="PTHR45982:SF1">
    <property type="entry name" value="REGULATOR OF CHROMOSOME CONDENSATION"/>
    <property type="match status" value="1"/>
</dbReference>
<feature type="domain" description="Secretion system C-terminal sorting" evidence="3">
    <location>
        <begin position="386"/>
        <end position="452"/>
    </location>
</feature>
<sequence>MRKIFFFLLMLINLQSFAQCWQSMSAGKYHSMAIKNDGTLWAWGRNNFGQFGDNTTNFSNIPKQIGTSNDWVQISAGSSLSLGLKSDGTIWSMGFNNNGQLGIGSTVTYVKVPTQIGTDTNWKSINVGNTSCSAIKTDGTLWTWGTNDYGQLGDGTSVSKNVPTKIGTATNWLSISAGISHMIGLKTNGTIWAWGSNAGGNLGDGSSALQYEPVQIGTAANWKTISAGQGHSLGIKTDGTLWAWGDNSDGELGLGDKISKNVPTRVGTDTNWLSISGGTSFSYAIKTDHSLWSWGRNMYGELGNGTSGDPDTVIPKRVGLTSNSSEVSAGYMYVLQKNTTGDLSSSGYNLFGELGDGTTVNKNTFTPIVCGVLGIEEFDATHGLKVYPNPVKDILNLSFDKKMTSVSIYNVSGQHLLTRAVDDDKAALDVSALPSGTFLVTVHTAGDAVKTVKVIKR</sequence>
<dbReference type="PROSITE" id="PS50012">
    <property type="entry name" value="RCC1_3"/>
    <property type="match status" value="6"/>
</dbReference>
<dbReference type="GO" id="GO:0005085">
    <property type="term" value="F:guanyl-nucleotide exchange factor activity"/>
    <property type="evidence" value="ECO:0007669"/>
    <property type="project" value="TreeGrafter"/>
</dbReference>
<dbReference type="AlphaFoldDB" id="A0A1M5HEI9"/>
<dbReference type="GO" id="GO:0005737">
    <property type="term" value="C:cytoplasm"/>
    <property type="evidence" value="ECO:0007669"/>
    <property type="project" value="TreeGrafter"/>
</dbReference>
<dbReference type="PANTHER" id="PTHR45982">
    <property type="entry name" value="REGULATOR OF CHROMOSOME CONDENSATION"/>
    <property type="match status" value="1"/>
</dbReference>
<dbReference type="NCBIfam" id="TIGR04183">
    <property type="entry name" value="Por_Secre_tail"/>
    <property type="match status" value="1"/>
</dbReference>
<protein>
    <submittedName>
        <fullName evidence="4">Por secretion system C-terminal sorting domain-containing protein</fullName>
    </submittedName>
</protein>
<accession>A0A1M5HEI9</accession>
<dbReference type="EMBL" id="FQVE01000004">
    <property type="protein sequence ID" value="SHG14373.1"/>
    <property type="molecule type" value="Genomic_DNA"/>
</dbReference>
<dbReference type="RefSeq" id="WP_083536227.1">
    <property type="nucleotide sequence ID" value="NZ_FQVE01000004.1"/>
</dbReference>
<reference evidence="5" key="1">
    <citation type="submission" date="2016-11" db="EMBL/GenBank/DDBJ databases">
        <authorList>
            <person name="Varghese N."/>
            <person name="Submissions S."/>
        </authorList>
    </citation>
    <scope>NUCLEOTIDE SEQUENCE [LARGE SCALE GENOMIC DNA]</scope>
    <source>
        <strain evidence="5">YR203</strain>
    </source>
</reference>
<dbReference type="PROSITE" id="PS00626">
    <property type="entry name" value="RCC1_2"/>
    <property type="match status" value="2"/>
</dbReference>
<gene>
    <name evidence="4" type="ORF">SAMN02787073_3678</name>
</gene>
<dbReference type="InterPro" id="IPR026444">
    <property type="entry name" value="Secre_tail"/>
</dbReference>
<evidence type="ECO:0000313" key="5">
    <source>
        <dbReference type="Proteomes" id="UP000184108"/>
    </source>
</evidence>
<evidence type="ECO:0000256" key="1">
    <source>
        <dbReference type="ARBA" id="ARBA00022729"/>
    </source>
</evidence>
<dbReference type="PRINTS" id="PR00633">
    <property type="entry name" value="RCCNDNSATION"/>
</dbReference>
<dbReference type="InterPro" id="IPR051553">
    <property type="entry name" value="Ran_GTPase-activating"/>
</dbReference>
<feature type="signal peptide" evidence="2">
    <location>
        <begin position="1"/>
        <end position="18"/>
    </location>
</feature>
<dbReference type="Gene3D" id="2.130.10.30">
    <property type="entry name" value="Regulator of chromosome condensation 1/beta-lactamase-inhibitor protein II"/>
    <property type="match status" value="2"/>
</dbReference>
<feature type="chain" id="PRO_5012431862" evidence="2">
    <location>
        <begin position="19"/>
        <end position="457"/>
    </location>
</feature>
<name>A0A1M5HEI9_9FLAO</name>
<organism evidence="4 5">
    <name type="scientific">Chryseobacterium vrystaatense</name>
    <dbReference type="NCBI Taxonomy" id="307480"/>
    <lineage>
        <taxon>Bacteria</taxon>
        <taxon>Pseudomonadati</taxon>
        <taxon>Bacteroidota</taxon>
        <taxon>Flavobacteriia</taxon>
        <taxon>Flavobacteriales</taxon>
        <taxon>Weeksellaceae</taxon>
        <taxon>Chryseobacterium group</taxon>
        <taxon>Chryseobacterium</taxon>
    </lineage>
</organism>
<keyword evidence="1 2" id="KW-0732">Signal</keyword>
<dbReference type="InterPro" id="IPR000408">
    <property type="entry name" value="Reg_chr_condens"/>
</dbReference>
<dbReference type="InterPro" id="IPR009091">
    <property type="entry name" value="RCC1/BLIP-II"/>
</dbReference>
<evidence type="ECO:0000256" key="2">
    <source>
        <dbReference type="SAM" id="SignalP"/>
    </source>
</evidence>
<dbReference type="SUPFAM" id="SSF50985">
    <property type="entry name" value="RCC1/BLIP-II"/>
    <property type="match status" value="2"/>
</dbReference>
<proteinExistence type="predicted"/>